<accession>A0ACC2SBI3</accession>
<organism evidence="1 2">
    <name type="scientific">Entomophthora muscae</name>
    <dbReference type="NCBI Taxonomy" id="34485"/>
    <lineage>
        <taxon>Eukaryota</taxon>
        <taxon>Fungi</taxon>
        <taxon>Fungi incertae sedis</taxon>
        <taxon>Zoopagomycota</taxon>
        <taxon>Entomophthoromycotina</taxon>
        <taxon>Entomophthoromycetes</taxon>
        <taxon>Entomophthorales</taxon>
        <taxon>Entomophthoraceae</taxon>
        <taxon>Entomophthora</taxon>
    </lineage>
</organism>
<reference evidence="1" key="1">
    <citation type="submission" date="2022-04" db="EMBL/GenBank/DDBJ databases">
        <title>Genome of the entomopathogenic fungus Entomophthora muscae.</title>
        <authorList>
            <person name="Elya C."/>
            <person name="Lovett B.R."/>
            <person name="Lee E."/>
            <person name="Macias A.M."/>
            <person name="Hajek A.E."/>
            <person name="De Bivort B.L."/>
            <person name="Kasson M.T."/>
            <person name="De Fine Licht H.H."/>
            <person name="Stajich J.E."/>
        </authorList>
    </citation>
    <scope>NUCLEOTIDE SEQUENCE</scope>
    <source>
        <strain evidence="1">Berkeley</strain>
    </source>
</reference>
<gene>
    <name evidence="1" type="ORF">DSO57_1001558</name>
</gene>
<evidence type="ECO:0000313" key="1">
    <source>
        <dbReference type="EMBL" id="KAJ9059481.1"/>
    </source>
</evidence>
<dbReference type="Proteomes" id="UP001165960">
    <property type="component" value="Unassembled WGS sequence"/>
</dbReference>
<name>A0ACC2SBI3_9FUNG</name>
<proteinExistence type="predicted"/>
<dbReference type="EMBL" id="QTSX02005683">
    <property type="protein sequence ID" value="KAJ9059481.1"/>
    <property type="molecule type" value="Genomic_DNA"/>
</dbReference>
<keyword evidence="2" id="KW-1185">Reference proteome</keyword>
<protein>
    <submittedName>
        <fullName evidence="1">Uncharacterized protein</fullName>
    </submittedName>
</protein>
<sequence>MDREKQPKIVASTHFYGRLFKLISSLEIFHNNLLGKYTNRVNWLNMQVKEKENSSLDFTFE</sequence>
<comment type="caution">
    <text evidence="1">The sequence shown here is derived from an EMBL/GenBank/DDBJ whole genome shotgun (WGS) entry which is preliminary data.</text>
</comment>
<evidence type="ECO:0000313" key="2">
    <source>
        <dbReference type="Proteomes" id="UP001165960"/>
    </source>
</evidence>